<organism evidence="2 3">
    <name type="scientific">Peteryoungia aggregata LMG 23059</name>
    <dbReference type="NCBI Taxonomy" id="1368425"/>
    <lineage>
        <taxon>Bacteria</taxon>
        <taxon>Pseudomonadati</taxon>
        <taxon>Pseudomonadota</taxon>
        <taxon>Alphaproteobacteria</taxon>
        <taxon>Hyphomicrobiales</taxon>
        <taxon>Rhizobiaceae</taxon>
        <taxon>Peteryoungia</taxon>
    </lineage>
</organism>
<dbReference type="RefSeq" id="WP_307370841.1">
    <property type="nucleotide sequence ID" value="NZ_JAUSUW010000003.1"/>
</dbReference>
<comment type="caution">
    <text evidence="2">The sequence shown here is derived from an EMBL/GenBank/DDBJ whole genome shotgun (WGS) entry which is preliminary data.</text>
</comment>
<feature type="signal peptide" evidence="1">
    <location>
        <begin position="1"/>
        <end position="30"/>
    </location>
</feature>
<gene>
    <name evidence="2" type="ORF">J2045_001370</name>
</gene>
<dbReference type="Proteomes" id="UP001238496">
    <property type="component" value="Unassembled WGS sequence"/>
</dbReference>
<sequence length="163" mass="16865">MQGRFGRRSTRWLAFGPAAISLMLATGAVAQDRGQVSAVHRQVSAVHRQVSAAEAKVAKAISAKDSNSLSSLGNQLGSIIEAALQRRENGGEVSSCDMAAHSLAFAAVTSADGLISKGEARKLLMQDAISAAADFQKDMQACDKQAGKATGSHTSVGKALRAL</sequence>
<evidence type="ECO:0000313" key="3">
    <source>
        <dbReference type="Proteomes" id="UP001238496"/>
    </source>
</evidence>
<protein>
    <submittedName>
        <fullName evidence="2">Uncharacterized protein</fullName>
    </submittedName>
</protein>
<proteinExistence type="predicted"/>
<feature type="chain" id="PRO_5046197608" evidence="1">
    <location>
        <begin position="31"/>
        <end position="163"/>
    </location>
</feature>
<keyword evidence="1" id="KW-0732">Signal</keyword>
<accession>A0ABU0G6L1</accession>
<name>A0ABU0G6L1_9HYPH</name>
<reference evidence="2 3" key="1">
    <citation type="submission" date="2023-07" db="EMBL/GenBank/DDBJ databases">
        <title>Genomic Encyclopedia of Type Strains, Phase IV (KMG-IV): sequencing the most valuable type-strain genomes for metagenomic binning, comparative biology and taxonomic classification.</title>
        <authorList>
            <person name="Goeker M."/>
        </authorList>
    </citation>
    <scope>NUCLEOTIDE SEQUENCE [LARGE SCALE GENOMIC DNA]</scope>
    <source>
        <strain evidence="2 3">DSM 1111</strain>
    </source>
</reference>
<keyword evidence="3" id="KW-1185">Reference proteome</keyword>
<evidence type="ECO:0000313" key="2">
    <source>
        <dbReference type="EMBL" id="MDQ0420351.1"/>
    </source>
</evidence>
<evidence type="ECO:0000256" key="1">
    <source>
        <dbReference type="SAM" id="SignalP"/>
    </source>
</evidence>
<dbReference type="EMBL" id="JAUSUW010000003">
    <property type="protein sequence ID" value="MDQ0420351.1"/>
    <property type="molecule type" value="Genomic_DNA"/>
</dbReference>